<dbReference type="InterPro" id="IPR001307">
    <property type="entry name" value="Thiosulphate_STrfase_CS"/>
</dbReference>
<evidence type="ECO:0000313" key="5">
    <source>
        <dbReference type="Proteomes" id="UP000707206"/>
    </source>
</evidence>
<name>A0A967ATD8_9FLAO</name>
<dbReference type="Proteomes" id="UP000707206">
    <property type="component" value="Unassembled WGS sequence"/>
</dbReference>
<dbReference type="GO" id="GO:0004792">
    <property type="term" value="F:thiosulfate-cyanide sulfurtransferase activity"/>
    <property type="evidence" value="ECO:0007669"/>
    <property type="project" value="InterPro"/>
</dbReference>
<dbReference type="CDD" id="cd01449">
    <property type="entry name" value="TST_Repeat_2"/>
    <property type="match status" value="1"/>
</dbReference>
<dbReference type="PROSITE" id="PS50206">
    <property type="entry name" value="RHODANESE_3"/>
    <property type="match status" value="2"/>
</dbReference>
<reference evidence="4" key="1">
    <citation type="submission" date="2019-07" db="EMBL/GenBank/DDBJ databases">
        <authorList>
            <person name="De-Chao Zhang Q."/>
        </authorList>
    </citation>
    <scope>NUCLEOTIDE SEQUENCE</scope>
    <source>
        <strain evidence="4">TP-CH-4</strain>
    </source>
</reference>
<dbReference type="SUPFAM" id="SSF52821">
    <property type="entry name" value="Rhodanese/Cell cycle control phosphatase"/>
    <property type="match status" value="2"/>
</dbReference>
<dbReference type="PANTHER" id="PTHR43855">
    <property type="entry name" value="THIOSULFATE SULFURTRANSFERASE"/>
    <property type="match status" value="1"/>
</dbReference>
<accession>A0A967ATD8</accession>
<keyword evidence="2" id="KW-0808">Transferase</keyword>
<sequence>MTWKISLMIVLLLFLGSCKNDRNRHTDTESAVVQDYLTSECLLEADVLLSNPKGLDVKFIDFRKREDYQKSHLPGAINIWRNDIEDSMYPYRGMMASKNTIEALFSELGIQNTDTLIVYDNHSGSDAARLWWVLQNYDFGAVKLLNGGITAWISAGGEVTDEISEFPSSKFTLPAHSSMKYLIGLEGLKQELVKKNPPLLLDVRTHDEYTGKRQKSGASRAGRIPNSQWIDWAHAIDYHGSGKFRSTKELEALYGQLGISKEDPIITYCHTGVRSAHTTFVLTELLGYTKVKNYDGSWTEWSYFEDLPIGKDSITLTLQ</sequence>
<dbReference type="SMART" id="SM00450">
    <property type="entry name" value="RHOD"/>
    <property type="match status" value="2"/>
</dbReference>
<dbReference type="InterPro" id="IPR001763">
    <property type="entry name" value="Rhodanese-like_dom"/>
</dbReference>
<feature type="domain" description="Rhodanese" evidence="3">
    <location>
        <begin position="194"/>
        <end position="310"/>
    </location>
</feature>
<dbReference type="PROSITE" id="PS00683">
    <property type="entry name" value="RHODANESE_2"/>
    <property type="match status" value="1"/>
</dbReference>
<keyword evidence="5" id="KW-1185">Reference proteome</keyword>
<protein>
    <recommendedName>
        <fullName evidence="2">Sulfurtransferase</fullName>
    </recommendedName>
</protein>
<gene>
    <name evidence="4" type="ORF">FK220_009950</name>
</gene>
<keyword evidence="1" id="KW-0677">Repeat</keyword>
<feature type="domain" description="Rhodanese" evidence="3">
    <location>
        <begin position="56"/>
        <end position="161"/>
    </location>
</feature>
<dbReference type="AlphaFoldDB" id="A0A967ATD8"/>
<dbReference type="InterPro" id="IPR051126">
    <property type="entry name" value="Thiosulfate_sulfurtransferase"/>
</dbReference>
<dbReference type="PANTHER" id="PTHR43855:SF1">
    <property type="entry name" value="THIOSULFATE SULFURTRANSFERASE"/>
    <property type="match status" value="1"/>
</dbReference>
<evidence type="ECO:0000256" key="1">
    <source>
        <dbReference type="ARBA" id="ARBA00022737"/>
    </source>
</evidence>
<dbReference type="CDD" id="cd01448">
    <property type="entry name" value="TST_Repeat_1"/>
    <property type="match status" value="1"/>
</dbReference>
<dbReference type="PROSITE" id="PS51257">
    <property type="entry name" value="PROKAR_LIPOPROTEIN"/>
    <property type="match status" value="1"/>
</dbReference>
<evidence type="ECO:0000256" key="2">
    <source>
        <dbReference type="RuleBase" id="RU000507"/>
    </source>
</evidence>
<evidence type="ECO:0000259" key="3">
    <source>
        <dbReference type="PROSITE" id="PS50206"/>
    </source>
</evidence>
<dbReference type="RefSeq" id="WP_166204855.1">
    <property type="nucleotide sequence ID" value="NZ_VIKU02000002.1"/>
</dbReference>
<dbReference type="Gene3D" id="3.40.250.10">
    <property type="entry name" value="Rhodanese-like domain"/>
    <property type="match status" value="2"/>
</dbReference>
<dbReference type="Pfam" id="PF00581">
    <property type="entry name" value="Rhodanese"/>
    <property type="match status" value="2"/>
</dbReference>
<dbReference type="InterPro" id="IPR036873">
    <property type="entry name" value="Rhodanese-like_dom_sf"/>
</dbReference>
<evidence type="ECO:0000313" key="4">
    <source>
        <dbReference type="EMBL" id="NHF59664.1"/>
    </source>
</evidence>
<proteinExistence type="predicted"/>
<comment type="caution">
    <text evidence="4">The sequence shown here is derived from an EMBL/GenBank/DDBJ whole genome shotgun (WGS) entry which is preliminary data.</text>
</comment>
<dbReference type="PROSITE" id="PS00380">
    <property type="entry name" value="RHODANESE_1"/>
    <property type="match status" value="1"/>
</dbReference>
<organism evidence="4 5">
    <name type="scientific">Pelagihabitans pacificus</name>
    <dbReference type="NCBI Taxonomy" id="2696054"/>
    <lineage>
        <taxon>Bacteria</taxon>
        <taxon>Pseudomonadati</taxon>
        <taxon>Bacteroidota</taxon>
        <taxon>Flavobacteriia</taxon>
        <taxon>Flavobacteriales</taxon>
        <taxon>Flavobacteriaceae</taxon>
        <taxon>Pelagihabitans</taxon>
    </lineage>
</organism>
<reference evidence="4" key="2">
    <citation type="submission" date="2020-03" db="EMBL/GenBank/DDBJ databases">
        <title>Flavobacteriaceae bacterium strain TP-CH-4, a member of the family Flavobacteriaceae isolated from a deep-sea seamount.</title>
        <authorList>
            <person name="Zhang D.-C."/>
        </authorList>
    </citation>
    <scope>NUCLEOTIDE SEQUENCE</scope>
    <source>
        <strain evidence="4">TP-CH-4</strain>
    </source>
</reference>
<dbReference type="EMBL" id="VIKU02000002">
    <property type="protein sequence ID" value="NHF59664.1"/>
    <property type="molecule type" value="Genomic_DNA"/>
</dbReference>